<dbReference type="CDD" id="cd02440">
    <property type="entry name" value="AdoMet_MTases"/>
    <property type="match status" value="1"/>
</dbReference>
<keyword evidence="2" id="KW-0808">Transferase</keyword>
<accession>A0A0C1QZ51</accession>
<dbReference type="InterPro" id="IPR050723">
    <property type="entry name" value="CFA/CMAS"/>
</dbReference>
<comment type="caution">
    <text evidence="2">The sequence shown here is derived from an EMBL/GenBank/DDBJ whole genome shotgun (WGS) entry which is preliminary data.</text>
</comment>
<keyword evidence="3" id="KW-1185">Reference proteome</keyword>
<evidence type="ECO:0000259" key="1">
    <source>
        <dbReference type="Pfam" id="PF13649"/>
    </source>
</evidence>
<dbReference type="STRING" id="29341.RSJ17_15990"/>
<dbReference type="GO" id="GO:0032259">
    <property type="term" value="P:methylation"/>
    <property type="evidence" value="ECO:0007669"/>
    <property type="project" value="UniProtKB-KW"/>
</dbReference>
<dbReference type="EMBL" id="AYSO01000017">
    <property type="protein sequence ID" value="KIE46362.1"/>
    <property type="molecule type" value="Genomic_DNA"/>
</dbReference>
<dbReference type="SUPFAM" id="SSF53335">
    <property type="entry name" value="S-adenosyl-L-methionine-dependent methyltransferases"/>
    <property type="match status" value="1"/>
</dbReference>
<dbReference type="InterPro" id="IPR041698">
    <property type="entry name" value="Methyltransf_25"/>
</dbReference>
<feature type="domain" description="Methyltransferase" evidence="1">
    <location>
        <begin position="74"/>
        <end position="161"/>
    </location>
</feature>
<dbReference type="Pfam" id="PF13649">
    <property type="entry name" value="Methyltransf_25"/>
    <property type="match status" value="1"/>
</dbReference>
<gene>
    <name evidence="2" type="ORF">U732_1906</name>
</gene>
<dbReference type="PANTHER" id="PTHR43667">
    <property type="entry name" value="CYCLOPROPANE-FATTY-ACYL-PHOSPHOLIPID SYNTHASE"/>
    <property type="match status" value="1"/>
</dbReference>
<dbReference type="OrthoDB" id="9791837at2"/>
<organism evidence="2 3">
    <name type="scientific">Clostridium argentinense CDC 2741</name>
    <dbReference type="NCBI Taxonomy" id="1418104"/>
    <lineage>
        <taxon>Bacteria</taxon>
        <taxon>Bacillati</taxon>
        <taxon>Bacillota</taxon>
        <taxon>Clostridia</taxon>
        <taxon>Eubacteriales</taxon>
        <taxon>Clostridiaceae</taxon>
        <taxon>Clostridium</taxon>
    </lineage>
</organism>
<sequence>MYLDYKDIDFEEIWQNRIRSKNGHEKQRVFDDEVEREFWEKLAPNYDKNTTLYDYSKEVFKIVESLIEKGSSLIEIGCGTGKFTIPLSNKCKDILAVDFSKDMLKVLKEKIENNNINNIRALEGKWEDANIDKMDYILSVNSLYRVWNIKDALRKMNALARKAVIIVRTIQKPMFNQLYMELGIEDQTVLDYIYLENIIHSLGIYASMQYIDVKNNIYFNNIEDIYRKIEEDIGRKANNNIIDSFIEKNFVKEENKYVYTNNSKVAIISWKI</sequence>
<protein>
    <submittedName>
        <fullName evidence="2">Methyltransferase domain protein</fullName>
    </submittedName>
</protein>
<evidence type="ECO:0000313" key="2">
    <source>
        <dbReference type="EMBL" id="KIE46362.1"/>
    </source>
</evidence>
<dbReference type="RefSeq" id="WP_039633832.1">
    <property type="nucleotide sequence ID" value="NZ_AYSO01000017.1"/>
</dbReference>
<dbReference type="Proteomes" id="UP000031366">
    <property type="component" value="Unassembled WGS sequence"/>
</dbReference>
<dbReference type="PANTHER" id="PTHR43667:SF2">
    <property type="entry name" value="FATTY ACID C-METHYL TRANSFERASE"/>
    <property type="match status" value="1"/>
</dbReference>
<reference evidence="2 3" key="1">
    <citation type="journal article" date="2015" name="Infect. Genet. Evol.">
        <title>Genomic sequences of six botulinum neurotoxin-producing strains representing three clostridial species illustrate the mobility and diversity of botulinum neurotoxin genes.</title>
        <authorList>
            <person name="Smith T.J."/>
            <person name="Hill K.K."/>
            <person name="Xie G."/>
            <person name="Foley B.T."/>
            <person name="Williamson C.H."/>
            <person name="Foster J.T."/>
            <person name="Johnson S.L."/>
            <person name="Chertkov O."/>
            <person name="Teshima H."/>
            <person name="Gibbons H.S."/>
            <person name="Johnsky L.A."/>
            <person name="Karavis M.A."/>
            <person name="Smith L.A."/>
        </authorList>
    </citation>
    <scope>NUCLEOTIDE SEQUENCE [LARGE SCALE GENOMIC DNA]</scope>
    <source>
        <strain evidence="2 3">CDC 2741</strain>
    </source>
</reference>
<dbReference type="AlphaFoldDB" id="A0A0C1QZ51"/>
<name>A0A0C1QZ51_9CLOT</name>
<keyword evidence="2" id="KW-0489">Methyltransferase</keyword>
<dbReference type="InterPro" id="IPR029063">
    <property type="entry name" value="SAM-dependent_MTases_sf"/>
</dbReference>
<proteinExistence type="predicted"/>
<dbReference type="GO" id="GO:0008168">
    <property type="term" value="F:methyltransferase activity"/>
    <property type="evidence" value="ECO:0007669"/>
    <property type="project" value="UniProtKB-KW"/>
</dbReference>
<dbReference type="Gene3D" id="3.40.50.150">
    <property type="entry name" value="Vaccinia Virus protein VP39"/>
    <property type="match status" value="1"/>
</dbReference>
<evidence type="ECO:0000313" key="3">
    <source>
        <dbReference type="Proteomes" id="UP000031366"/>
    </source>
</evidence>